<organism evidence="2 3">
    <name type="scientific">Taxus chinensis</name>
    <name type="common">Chinese yew</name>
    <name type="synonym">Taxus wallichiana var. chinensis</name>
    <dbReference type="NCBI Taxonomy" id="29808"/>
    <lineage>
        <taxon>Eukaryota</taxon>
        <taxon>Viridiplantae</taxon>
        <taxon>Streptophyta</taxon>
        <taxon>Embryophyta</taxon>
        <taxon>Tracheophyta</taxon>
        <taxon>Spermatophyta</taxon>
        <taxon>Pinopsida</taxon>
        <taxon>Pinidae</taxon>
        <taxon>Conifers II</taxon>
        <taxon>Cupressales</taxon>
        <taxon>Taxaceae</taxon>
        <taxon>Taxus</taxon>
    </lineage>
</organism>
<proteinExistence type="predicted"/>
<evidence type="ECO:0000313" key="2">
    <source>
        <dbReference type="EMBL" id="KAH9306360.1"/>
    </source>
</evidence>
<feature type="compositionally biased region" description="Basic and acidic residues" evidence="1">
    <location>
        <begin position="17"/>
        <end position="28"/>
    </location>
</feature>
<dbReference type="Proteomes" id="UP000824469">
    <property type="component" value="Unassembled WGS sequence"/>
</dbReference>
<evidence type="ECO:0000313" key="3">
    <source>
        <dbReference type="Proteomes" id="UP000824469"/>
    </source>
</evidence>
<accession>A0AA38FMH2</accession>
<gene>
    <name evidence="2" type="ORF">KI387_010764</name>
</gene>
<comment type="caution">
    <text evidence="2">The sequence shown here is derived from an EMBL/GenBank/DDBJ whole genome shotgun (WGS) entry which is preliminary data.</text>
</comment>
<sequence>NGCELAERMVTMNRVSQEWRREHEETTRQRGGAASGSRVSVDGRKDCMDGQSCPNPKLAPEKSKIVAGQGSRGINSKGNKKGGAQGRGRTSFKDALGKSKGNNPGNQQYLVDIAVEILSMVIDGQEVEDYYQNLSRDAIIGRFNGIWPSSTTLYH</sequence>
<feature type="non-terminal residue" evidence="2">
    <location>
        <position position="1"/>
    </location>
</feature>
<keyword evidence="3" id="KW-1185">Reference proteome</keyword>
<feature type="region of interest" description="Disordered" evidence="1">
    <location>
        <begin position="15"/>
        <end position="105"/>
    </location>
</feature>
<evidence type="ECO:0000256" key="1">
    <source>
        <dbReference type="SAM" id="MobiDB-lite"/>
    </source>
</evidence>
<name>A0AA38FMH2_TAXCH</name>
<reference evidence="2 3" key="1">
    <citation type="journal article" date="2021" name="Nat. Plants">
        <title>The Taxus genome provides insights into paclitaxel biosynthesis.</title>
        <authorList>
            <person name="Xiong X."/>
            <person name="Gou J."/>
            <person name="Liao Q."/>
            <person name="Li Y."/>
            <person name="Zhou Q."/>
            <person name="Bi G."/>
            <person name="Li C."/>
            <person name="Du R."/>
            <person name="Wang X."/>
            <person name="Sun T."/>
            <person name="Guo L."/>
            <person name="Liang H."/>
            <person name="Lu P."/>
            <person name="Wu Y."/>
            <person name="Zhang Z."/>
            <person name="Ro D.K."/>
            <person name="Shang Y."/>
            <person name="Huang S."/>
            <person name="Yan J."/>
        </authorList>
    </citation>
    <scope>NUCLEOTIDE SEQUENCE [LARGE SCALE GENOMIC DNA]</scope>
    <source>
        <strain evidence="2">Ta-2019</strain>
    </source>
</reference>
<dbReference type="AlphaFoldDB" id="A0AA38FMH2"/>
<dbReference type="EMBL" id="JAHRHJ020000008">
    <property type="protein sequence ID" value="KAH9306360.1"/>
    <property type="molecule type" value="Genomic_DNA"/>
</dbReference>
<protein>
    <submittedName>
        <fullName evidence="2">Uncharacterized protein</fullName>
    </submittedName>
</protein>